<evidence type="ECO:0000313" key="2">
    <source>
        <dbReference type="EMBL" id="OAJ94930.1"/>
    </source>
</evidence>
<organism evidence="2 3">
    <name type="scientific">Vibrio bivalvicida</name>
    <dbReference type="NCBI Taxonomy" id="1276888"/>
    <lineage>
        <taxon>Bacteria</taxon>
        <taxon>Pseudomonadati</taxon>
        <taxon>Pseudomonadota</taxon>
        <taxon>Gammaproteobacteria</taxon>
        <taxon>Vibrionales</taxon>
        <taxon>Vibrionaceae</taxon>
        <taxon>Vibrio</taxon>
        <taxon>Vibrio oreintalis group</taxon>
    </lineage>
</organism>
<dbReference type="Proteomes" id="UP000078406">
    <property type="component" value="Unassembled WGS sequence"/>
</dbReference>
<proteinExistence type="predicted"/>
<feature type="transmembrane region" description="Helical" evidence="1">
    <location>
        <begin position="127"/>
        <end position="146"/>
    </location>
</feature>
<dbReference type="AlphaFoldDB" id="A0A177Y269"/>
<dbReference type="EMBL" id="LLEI02000021">
    <property type="protein sequence ID" value="OAJ94930.1"/>
    <property type="molecule type" value="Genomic_DNA"/>
</dbReference>
<protein>
    <submittedName>
        <fullName evidence="2">Uncharacterized protein</fullName>
    </submittedName>
</protein>
<sequence length="170" mass="19966">MDILKFAEKAMSMDDSAWAKHSSPWSVYSRFTILPLLTLALASRDWLGWYSLIPTLLVLTWVWLNPRLFPAPESTNNWASMGTFGERIYLNRSKEAIIPQHHLSMCNLLMILQILGLPVWIYGVYSLHIESMLFGMLWLMATKAWFVDRMVWIYQDTKDLNPVYQSWFKD</sequence>
<name>A0A177Y269_9VIBR</name>
<keyword evidence="1" id="KW-0812">Transmembrane</keyword>
<reference evidence="2 3" key="1">
    <citation type="journal article" date="2016" name="Syst. Appl. Microbiol.">
        <title>Vibrio bivalvicida sp. nov., a novel larval pathogen for bivalve molluscs reared in a hatchery.</title>
        <authorList>
            <person name="Dubert J."/>
            <person name="Romalde J.L."/>
            <person name="Prado S."/>
            <person name="Barja J.L."/>
        </authorList>
    </citation>
    <scope>NUCLEOTIDE SEQUENCE [LARGE SCALE GENOMIC DNA]</scope>
    <source>
        <strain evidence="2 3">605</strain>
    </source>
</reference>
<feature type="transmembrane region" description="Helical" evidence="1">
    <location>
        <begin position="46"/>
        <end position="64"/>
    </location>
</feature>
<comment type="caution">
    <text evidence="2">The sequence shown here is derived from an EMBL/GenBank/DDBJ whole genome shotgun (WGS) entry which is preliminary data.</text>
</comment>
<dbReference type="InterPro" id="IPR046595">
    <property type="entry name" value="DUF6653"/>
</dbReference>
<keyword evidence="1" id="KW-1133">Transmembrane helix</keyword>
<dbReference type="RefSeq" id="WP_049844715.1">
    <property type="nucleotide sequence ID" value="NZ_LLEI02000021.1"/>
</dbReference>
<dbReference type="Pfam" id="PF20358">
    <property type="entry name" value="DUF6653"/>
    <property type="match status" value="1"/>
</dbReference>
<accession>A0A177Y269</accession>
<keyword evidence="1" id="KW-0472">Membrane</keyword>
<gene>
    <name evidence="2" type="ORF">APB76_06495</name>
</gene>
<evidence type="ECO:0000313" key="3">
    <source>
        <dbReference type="Proteomes" id="UP000078406"/>
    </source>
</evidence>
<evidence type="ECO:0000256" key="1">
    <source>
        <dbReference type="SAM" id="Phobius"/>
    </source>
</evidence>